<keyword evidence="1" id="KW-0812">Transmembrane</keyword>
<feature type="transmembrane region" description="Helical" evidence="1">
    <location>
        <begin position="81"/>
        <end position="101"/>
    </location>
</feature>
<reference evidence="2 3" key="1">
    <citation type="submission" date="2022-06" db="EMBL/GenBank/DDBJ databases">
        <authorList>
            <person name="Xuan X."/>
        </authorList>
    </citation>
    <scope>NUCLEOTIDE SEQUENCE [LARGE SCALE GENOMIC DNA]</scope>
    <source>
        <strain evidence="2 3">2V75</strain>
    </source>
</reference>
<dbReference type="Pfam" id="PF04246">
    <property type="entry name" value="RseC_MucC"/>
    <property type="match status" value="1"/>
</dbReference>
<proteinExistence type="predicted"/>
<dbReference type="EMBL" id="JAMXIB010000004">
    <property type="protein sequence ID" value="MCO5724588.1"/>
    <property type="molecule type" value="Genomic_DNA"/>
</dbReference>
<keyword evidence="1" id="KW-1133">Transmembrane helix</keyword>
<comment type="caution">
    <text evidence="2">The sequence shown here is derived from an EMBL/GenBank/DDBJ whole genome shotgun (WGS) entry which is preliminary data.</text>
</comment>
<accession>A0ABT1AZI3</accession>
<sequence>MDSRQAEEGVYVHSGVITKISRGSVIVSLDKNLHCESCKAKGACGVSDSTSKEVEVADPGGRFTLYEPVEVILRKHSGHKAVFWAYIFPFILMLSTLLASSLLLSEWAAGLLSLLVLIPYYLLLHGLKDYFRKTLEMTLKRI</sequence>
<dbReference type="Proteomes" id="UP001206312">
    <property type="component" value="Unassembled WGS sequence"/>
</dbReference>
<organism evidence="2 3">
    <name type="scientific">Robiginitalea marina</name>
    <dbReference type="NCBI Taxonomy" id="2954105"/>
    <lineage>
        <taxon>Bacteria</taxon>
        <taxon>Pseudomonadati</taxon>
        <taxon>Bacteroidota</taxon>
        <taxon>Flavobacteriia</taxon>
        <taxon>Flavobacteriales</taxon>
        <taxon>Flavobacteriaceae</taxon>
        <taxon>Robiginitalea</taxon>
    </lineage>
</organism>
<protein>
    <submittedName>
        <fullName evidence="2">SoxR reducing system RseC family protein</fullName>
    </submittedName>
</protein>
<evidence type="ECO:0000313" key="2">
    <source>
        <dbReference type="EMBL" id="MCO5724588.1"/>
    </source>
</evidence>
<dbReference type="PANTHER" id="PTHR35867:SF1">
    <property type="entry name" value="PROTEIN RSEC"/>
    <property type="match status" value="1"/>
</dbReference>
<dbReference type="InterPro" id="IPR007359">
    <property type="entry name" value="SigmaE_reg_RseC_MucC"/>
</dbReference>
<name>A0ABT1AZI3_9FLAO</name>
<gene>
    <name evidence="2" type="ORF">NG653_06950</name>
</gene>
<evidence type="ECO:0000313" key="3">
    <source>
        <dbReference type="Proteomes" id="UP001206312"/>
    </source>
</evidence>
<feature type="transmembrane region" description="Helical" evidence="1">
    <location>
        <begin position="107"/>
        <end position="127"/>
    </location>
</feature>
<keyword evidence="3" id="KW-1185">Reference proteome</keyword>
<evidence type="ECO:0000256" key="1">
    <source>
        <dbReference type="SAM" id="Phobius"/>
    </source>
</evidence>
<dbReference type="PANTHER" id="PTHR35867">
    <property type="entry name" value="PROTEIN RSEC"/>
    <property type="match status" value="1"/>
</dbReference>
<keyword evidence="1" id="KW-0472">Membrane</keyword>
<dbReference type="RefSeq" id="WP_252740964.1">
    <property type="nucleotide sequence ID" value="NZ_JAMXIB010000004.1"/>
</dbReference>